<organism evidence="3 4">
    <name type="scientific">Shewanella yunxiaonensis</name>
    <dbReference type="NCBI Taxonomy" id="2829809"/>
    <lineage>
        <taxon>Bacteria</taxon>
        <taxon>Pseudomonadati</taxon>
        <taxon>Pseudomonadota</taxon>
        <taxon>Gammaproteobacteria</taxon>
        <taxon>Alteromonadales</taxon>
        <taxon>Shewanellaceae</taxon>
        <taxon>Shewanella</taxon>
    </lineage>
</organism>
<dbReference type="RefSeq" id="WP_212595453.1">
    <property type="nucleotide sequence ID" value="NZ_CP073587.1"/>
</dbReference>
<evidence type="ECO:0000313" key="4">
    <source>
        <dbReference type="Proteomes" id="UP000679575"/>
    </source>
</evidence>
<dbReference type="Pfam" id="PF04233">
    <property type="entry name" value="Phage_Mu_F"/>
    <property type="match status" value="1"/>
</dbReference>
<evidence type="ECO:0000259" key="2">
    <source>
        <dbReference type="Pfam" id="PF18810"/>
    </source>
</evidence>
<gene>
    <name evidence="3" type="ORF">KDN34_02955</name>
</gene>
<reference evidence="3 4" key="1">
    <citation type="submission" date="2021-04" db="EMBL/GenBank/DDBJ databases">
        <title>Novel species identification of genus Shewanella.</title>
        <authorList>
            <person name="Liu G."/>
        </authorList>
    </citation>
    <scope>NUCLEOTIDE SEQUENCE [LARGE SCALE GENOMIC DNA]</scope>
    <source>
        <strain evidence="3 4">FJAT-54481</strain>
    </source>
</reference>
<feature type="domain" description="Phage head morphogenesis" evidence="1">
    <location>
        <begin position="55"/>
        <end position="165"/>
    </location>
</feature>
<keyword evidence="4" id="KW-1185">Reference proteome</keyword>
<evidence type="ECO:0000259" key="1">
    <source>
        <dbReference type="Pfam" id="PF04233"/>
    </source>
</evidence>
<dbReference type="InterPro" id="IPR006528">
    <property type="entry name" value="Phage_head_morphogenesis_dom"/>
</dbReference>
<evidence type="ECO:0000313" key="3">
    <source>
        <dbReference type="EMBL" id="QUN06439.1"/>
    </source>
</evidence>
<proteinExistence type="predicted"/>
<sequence length="400" mass="44966">MPETQYGSVQFQLAIDFFRGKLNLPTAAWDDIWGGMHSRAFVVAGAQKADLLTDLRQSVDAAIADGMSLGEFKKQFKDIVAKHGWDHKGNADWRSQIIYDTNMRQSYNTGRWQQLQQFEYWQYKHGHPSVPRQDHLSWNDLILPATSPWWKTHFPQNGWGCTCSVRGLTAEQIKRRGLVVSQEPGTETYEWSNQKTGEVLDIPKGIDPGFDYSPGEVAFGKQLNDQAMAQWQHLKADAWEQLTPGNWKTAGLAAALPVNAIPTALGSHVTSVQQLTNNITHLFGAAEVVLEDGPLPVYINAASLAAHMKDDLGRAPYITWLIDLLKNPDETWATFERHKGTGKIELRVRMMKVYKDKKGKALLLVTQVNKGLLEAWTMMPSDVNYINKQRRGILIGASTP</sequence>
<dbReference type="Pfam" id="PF18810">
    <property type="entry name" value="PBECR2"/>
    <property type="match status" value="1"/>
</dbReference>
<dbReference type="EMBL" id="CP073587">
    <property type="protein sequence ID" value="QUN06439.1"/>
    <property type="molecule type" value="Genomic_DNA"/>
</dbReference>
<accession>A0ABX7YVW9</accession>
<dbReference type="Proteomes" id="UP000679575">
    <property type="component" value="Chromosome"/>
</dbReference>
<protein>
    <submittedName>
        <fullName evidence="3">Head morphogenesis protein</fullName>
    </submittedName>
</protein>
<dbReference type="InterPro" id="IPR041110">
    <property type="entry name" value="PBECR2"/>
</dbReference>
<name>A0ABX7YVW9_9GAMM</name>
<feature type="domain" description="Phage-Barnase-EndoU-ColicinE5/D-RelE like nuclease 2" evidence="2">
    <location>
        <begin position="287"/>
        <end position="395"/>
    </location>
</feature>